<keyword evidence="6" id="KW-1185">Reference proteome</keyword>
<keyword evidence="1 3" id="KW-0547">Nucleotide-binding</keyword>
<dbReference type="GO" id="GO:0016747">
    <property type="term" value="F:acyltransferase activity, transferring groups other than amino-acyl groups"/>
    <property type="evidence" value="ECO:0007669"/>
    <property type="project" value="InterPro"/>
</dbReference>
<dbReference type="SMART" id="SM00764">
    <property type="entry name" value="Citrate_ly_lig"/>
    <property type="match status" value="1"/>
</dbReference>
<sequence>MIHEIDLSTVSPAAHPEEMDEIRRFLAAHDLDLDTTLEVVVTARHYGTLLGCAGLTGDVVKCVAVAEEMQGHDLLPRLMLEVSFLALDRGHPHLFLYTSPRNETAFRACGFHPIVTVPDQVLMMENTPRGVHAYAEELRSYRRERERVGAVVLNANPFTLGHRHLLTRAASECDYLHVFVVGEDSSAFPFAQRLALVREGVSEMDLRDRIHVHPGTRYVVSKATFPTYFIKDRGIVDLVATAVDLLVFRQHIAPSLGVTHRYVGTEPFCTVTRQYNADMHYWLERRDLPAPPIEVVEIPRLERGGAAISATEVRRRLAAGDLDGLRPLVPRPTWQLLTSSPASARALAPSPTSGGA</sequence>
<reference evidence="5 6" key="1">
    <citation type="submission" date="2012-02" db="EMBL/GenBank/DDBJ databases">
        <title>Whole genome shotgun sequence of Mobilicoccus pelagius NBRC 104925.</title>
        <authorList>
            <person name="Yoshida Y."/>
            <person name="Hosoyama A."/>
            <person name="Tsuchikane K."/>
            <person name="Katsumata H."/>
            <person name="Yamazaki S."/>
            <person name="Fujita N."/>
        </authorList>
    </citation>
    <scope>NUCLEOTIDE SEQUENCE [LARGE SCALE GENOMIC DNA]</scope>
    <source>
        <strain evidence="5 6">NBRC 104925</strain>
    </source>
</reference>
<evidence type="ECO:0000313" key="5">
    <source>
        <dbReference type="EMBL" id="GAB48098.1"/>
    </source>
</evidence>
<evidence type="ECO:0000259" key="4">
    <source>
        <dbReference type="PROSITE" id="PS51186"/>
    </source>
</evidence>
<protein>
    <recommendedName>
        <fullName evidence="3">[Citrate [pro-3S]-lyase] ligase</fullName>
        <ecNumber evidence="3">6.2.1.22</ecNumber>
    </recommendedName>
</protein>
<dbReference type="InterPro" id="IPR013166">
    <property type="entry name" value="Citrate_lyase_ligase_C"/>
</dbReference>
<dbReference type="NCBIfam" id="TIGR00124">
    <property type="entry name" value="cit_ly_ligase"/>
    <property type="match status" value="1"/>
</dbReference>
<dbReference type="PANTHER" id="PTHR40599:SF1">
    <property type="entry name" value="[CITRATE [PRO-3S]-LYASE] LIGASE"/>
    <property type="match status" value="1"/>
</dbReference>
<name>H5UQU0_9MICO</name>
<keyword evidence="5" id="KW-0456">Lyase</keyword>
<gene>
    <name evidence="5" type="primary">citC</name>
    <name evidence="5" type="ORF">MOPEL_060_00140</name>
</gene>
<proteinExistence type="predicted"/>
<dbReference type="EC" id="6.2.1.22" evidence="3"/>
<dbReference type="InterPro" id="IPR014729">
    <property type="entry name" value="Rossmann-like_a/b/a_fold"/>
</dbReference>
<dbReference type="SUPFAM" id="SSF52374">
    <property type="entry name" value="Nucleotidylyl transferase"/>
    <property type="match status" value="1"/>
</dbReference>
<comment type="function">
    <text evidence="3">Acetylation of prosthetic group (2-(5''-phosphoribosyl)-3'-dephosphocoenzyme-A) of the gamma subunit of citrate lyase.</text>
</comment>
<organism evidence="5 6">
    <name type="scientific">Mobilicoccus pelagius NBRC 104925</name>
    <dbReference type="NCBI Taxonomy" id="1089455"/>
    <lineage>
        <taxon>Bacteria</taxon>
        <taxon>Bacillati</taxon>
        <taxon>Actinomycetota</taxon>
        <taxon>Actinomycetes</taxon>
        <taxon>Micrococcales</taxon>
        <taxon>Dermatophilaceae</taxon>
        <taxon>Mobilicoccus</taxon>
    </lineage>
</organism>
<evidence type="ECO:0000256" key="2">
    <source>
        <dbReference type="ARBA" id="ARBA00022840"/>
    </source>
</evidence>
<dbReference type="InterPro" id="IPR005216">
    <property type="entry name" value="Citrate_lyase_ligase"/>
</dbReference>
<dbReference type="STRING" id="1089455.MOPEL_060_00140"/>
<dbReference type="Pfam" id="PF08218">
    <property type="entry name" value="Citrate_ly_lig"/>
    <property type="match status" value="1"/>
</dbReference>
<dbReference type="eggNOG" id="COG3053">
    <property type="taxonomic scope" value="Bacteria"/>
</dbReference>
<dbReference type="PROSITE" id="PS51186">
    <property type="entry name" value="GNAT"/>
    <property type="match status" value="1"/>
</dbReference>
<dbReference type="InterPro" id="IPR016181">
    <property type="entry name" value="Acyl_CoA_acyltransferase"/>
</dbReference>
<evidence type="ECO:0000256" key="3">
    <source>
        <dbReference type="PIRNR" id="PIRNR005751"/>
    </source>
</evidence>
<dbReference type="EMBL" id="BAFE01000043">
    <property type="protein sequence ID" value="GAB48098.1"/>
    <property type="molecule type" value="Genomic_DNA"/>
</dbReference>
<keyword evidence="3 5" id="KW-0436">Ligase</keyword>
<accession>H5UQU0</accession>
<comment type="catalytic activity">
    <reaction evidence="3">
        <text>holo-[citrate lyase ACP] + acetate + ATP = acetyl-[citrate lyase ACP] + AMP + diphosphate</text>
        <dbReference type="Rhea" id="RHEA:23788"/>
        <dbReference type="Rhea" id="RHEA-COMP:10158"/>
        <dbReference type="Rhea" id="RHEA-COMP:13710"/>
        <dbReference type="ChEBI" id="CHEBI:30089"/>
        <dbReference type="ChEBI" id="CHEBI:30616"/>
        <dbReference type="ChEBI" id="CHEBI:33019"/>
        <dbReference type="ChEBI" id="CHEBI:82683"/>
        <dbReference type="ChEBI" id="CHEBI:137976"/>
        <dbReference type="ChEBI" id="CHEBI:456215"/>
        <dbReference type="EC" id="6.2.1.22"/>
    </reaction>
</comment>
<evidence type="ECO:0000256" key="1">
    <source>
        <dbReference type="ARBA" id="ARBA00022741"/>
    </source>
</evidence>
<comment type="caution">
    <text evidence="5">The sequence shown here is derived from an EMBL/GenBank/DDBJ whole genome shotgun (WGS) entry which is preliminary data.</text>
</comment>
<dbReference type="InterPro" id="IPR000182">
    <property type="entry name" value="GNAT_dom"/>
</dbReference>
<dbReference type="Proteomes" id="UP000004367">
    <property type="component" value="Unassembled WGS sequence"/>
</dbReference>
<dbReference type="SUPFAM" id="SSF55729">
    <property type="entry name" value="Acyl-CoA N-acyltransferases (Nat)"/>
    <property type="match status" value="1"/>
</dbReference>
<dbReference type="PANTHER" id="PTHR40599">
    <property type="entry name" value="[CITRATE [PRO-3S]-LYASE] LIGASE"/>
    <property type="match status" value="1"/>
</dbReference>
<dbReference type="Gene3D" id="3.40.630.30">
    <property type="match status" value="1"/>
</dbReference>
<dbReference type="RefSeq" id="WP_009481996.1">
    <property type="nucleotide sequence ID" value="NZ_BAFE01000043.1"/>
</dbReference>
<dbReference type="AlphaFoldDB" id="H5UQU0"/>
<dbReference type="GO" id="GO:0016829">
    <property type="term" value="F:lyase activity"/>
    <property type="evidence" value="ECO:0007669"/>
    <property type="project" value="UniProtKB-KW"/>
</dbReference>
<feature type="domain" description="N-acetyltransferase" evidence="4">
    <location>
        <begin position="1"/>
        <end position="129"/>
    </location>
</feature>
<dbReference type="GO" id="GO:0008771">
    <property type="term" value="F:[citrate (pro-3S)-lyase] ligase activity"/>
    <property type="evidence" value="ECO:0007669"/>
    <property type="project" value="UniProtKB-EC"/>
</dbReference>
<dbReference type="GO" id="GO:0005524">
    <property type="term" value="F:ATP binding"/>
    <property type="evidence" value="ECO:0007669"/>
    <property type="project" value="UniProtKB-UniRule"/>
</dbReference>
<evidence type="ECO:0000313" key="6">
    <source>
        <dbReference type="Proteomes" id="UP000004367"/>
    </source>
</evidence>
<dbReference type="Gene3D" id="3.40.50.620">
    <property type="entry name" value="HUPs"/>
    <property type="match status" value="1"/>
</dbReference>
<dbReference type="PIRSF" id="PIRSF005751">
    <property type="entry name" value="Acet_citr_lig"/>
    <property type="match status" value="1"/>
</dbReference>
<keyword evidence="2 3" id="KW-0067">ATP-binding</keyword>